<feature type="domain" description="C2" evidence="2">
    <location>
        <begin position="37"/>
        <end position="160"/>
    </location>
</feature>
<dbReference type="Gene3D" id="2.60.40.150">
    <property type="entry name" value="C2 domain"/>
    <property type="match status" value="1"/>
</dbReference>
<dbReference type="PANTHER" id="PTHR31208">
    <property type="entry name" value="EXPRESSED PROTEIN"/>
    <property type="match status" value="1"/>
</dbReference>
<gene>
    <name evidence="3" type="ORF">ACH5RR_029391</name>
</gene>
<keyword evidence="4" id="KW-1185">Reference proteome</keyword>
<dbReference type="EMBL" id="JBJUIK010000012">
    <property type="protein sequence ID" value="KAL3509990.1"/>
    <property type="molecule type" value="Genomic_DNA"/>
</dbReference>
<proteinExistence type="predicted"/>
<protein>
    <recommendedName>
        <fullName evidence="2">C2 domain-containing protein</fullName>
    </recommendedName>
</protein>
<dbReference type="InterPro" id="IPR000008">
    <property type="entry name" value="C2_dom"/>
</dbReference>
<dbReference type="PROSITE" id="PS50004">
    <property type="entry name" value="C2"/>
    <property type="match status" value="1"/>
</dbReference>
<feature type="compositionally biased region" description="Low complexity" evidence="1">
    <location>
        <begin position="288"/>
        <end position="301"/>
    </location>
</feature>
<organism evidence="3 4">
    <name type="scientific">Cinchona calisaya</name>
    <dbReference type="NCBI Taxonomy" id="153742"/>
    <lineage>
        <taxon>Eukaryota</taxon>
        <taxon>Viridiplantae</taxon>
        <taxon>Streptophyta</taxon>
        <taxon>Embryophyta</taxon>
        <taxon>Tracheophyta</taxon>
        <taxon>Spermatophyta</taxon>
        <taxon>Magnoliopsida</taxon>
        <taxon>eudicotyledons</taxon>
        <taxon>Gunneridae</taxon>
        <taxon>Pentapetalae</taxon>
        <taxon>asterids</taxon>
        <taxon>lamiids</taxon>
        <taxon>Gentianales</taxon>
        <taxon>Rubiaceae</taxon>
        <taxon>Cinchonoideae</taxon>
        <taxon>Cinchoneae</taxon>
        <taxon>Cinchona</taxon>
    </lineage>
</organism>
<feature type="region of interest" description="Disordered" evidence="1">
    <location>
        <begin position="282"/>
        <end position="331"/>
    </location>
</feature>
<dbReference type="Proteomes" id="UP001630127">
    <property type="component" value="Unassembled WGS sequence"/>
</dbReference>
<dbReference type="PANTHER" id="PTHR31208:SF10">
    <property type="entry name" value="C2 DOMAIN-CONTAINING PROTEIN"/>
    <property type="match status" value="1"/>
</dbReference>
<accession>A0ABD2YRI4</accession>
<feature type="compositionally biased region" description="Polar residues" evidence="1">
    <location>
        <begin position="305"/>
        <end position="321"/>
    </location>
</feature>
<feature type="compositionally biased region" description="Low complexity" evidence="1">
    <location>
        <begin position="401"/>
        <end position="415"/>
    </location>
</feature>
<evidence type="ECO:0000313" key="4">
    <source>
        <dbReference type="Proteomes" id="UP001630127"/>
    </source>
</evidence>
<evidence type="ECO:0000259" key="2">
    <source>
        <dbReference type="PROSITE" id="PS50004"/>
    </source>
</evidence>
<dbReference type="SUPFAM" id="SSF49562">
    <property type="entry name" value="C2 domain (Calcium/lipid-binding domain, CaLB)"/>
    <property type="match status" value="1"/>
</dbReference>
<dbReference type="AlphaFoldDB" id="A0ABD2YRI4"/>
<comment type="caution">
    <text evidence="3">The sequence shown here is derived from an EMBL/GenBank/DDBJ whole genome shotgun (WGS) entry which is preliminary data.</text>
</comment>
<evidence type="ECO:0000256" key="1">
    <source>
        <dbReference type="SAM" id="MobiDB-lite"/>
    </source>
</evidence>
<dbReference type="InterPro" id="IPR035892">
    <property type="entry name" value="C2_domain_sf"/>
</dbReference>
<feature type="compositionally biased region" description="Basic and acidic residues" evidence="1">
    <location>
        <begin position="322"/>
        <end position="331"/>
    </location>
</feature>
<evidence type="ECO:0000313" key="3">
    <source>
        <dbReference type="EMBL" id="KAL3509990.1"/>
    </source>
</evidence>
<sequence length="436" mass="47526">MESHKPAILSVSPLCNNMDSSKMQSDSLIPDSVESAEASENRKSLEGNSEGFIGVLDVYIHQARNIHNICIYQNQDVYAKLSLTTDPGQTVSTQIINGGGRNPVFDENVRLNVQTIDSSLRCEVWMLSRVRNYLEDQLLGFTLVPLCNVLIENGKPAQEFSLSSSDLYHSPAGFVQLSLRYTGASPEVLEIPASHCCSKVDVAYKDSGVYDSLPCELDKIEFPDPKIVNENERMASEYFAIPSLDLDCNSIEQCDSAGNDGQITSENGVCIQECVAFHDQGASDVPKAETPPAAQETTEPPSFSIPINPSTVSHASSSLKPQTHDDVSELSAKNDTELKSVSPEVPASALAQPTINVTVEPEQKVVQQKIVEMYMKSMQQFTEALAKMKLPMDIGNSSGIENVDNSSENSGSSENAHASKRSEPSPRVFYGSRAFF</sequence>
<feature type="region of interest" description="Disordered" evidence="1">
    <location>
        <begin position="396"/>
        <end position="436"/>
    </location>
</feature>
<reference evidence="3 4" key="1">
    <citation type="submission" date="2024-11" db="EMBL/GenBank/DDBJ databases">
        <title>A near-complete genome assembly of Cinchona calisaya.</title>
        <authorList>
            <person name="Lian D.C."/>
            <person name="Zhao X.W."/>
            <person name="Wei L."/>
        </authorList>
    </citation>
    <scope>NUCLEOTIDE SEQUENCE [LARGE SCALE GENOMIC DNA]</scope>
    <source>
        <tissue evidence="3">Nenye</tissue>
    </source>
</reference>
<dbReference type="CDD" id="cd00030">
    <property type="entry name" value="C2"/>
    <property type="match status" value="1"/>
</dbReference>
<name>A0ABD2YRI4_9GENT</name>
<dbReference type="SMART" id="SM00239">
    <property type="entry name" value="C2"/>
    <property type="match status" value="1"/>
</dbReference>
<dbReference type="Pfam" id="PF00168">
    <property type="entry name" value="C2"/>
    <property type="match status" value="1"/>
</dbReference>